<dbReference type="InterPro" id="IPR036390">
    <property type="entry name" value="WH_DNA-bd_sf"/>
</dbReference>
<dbReference type="AlphaFoldDB" id="A0A6J4PTM6"/>
<name>A0A6J4PTM6_9ACTN</name>
<reference evidence="1" key="1">
    <citation type="submission" date="2020-02" db="EMBL/GenBank/DDBJ databases">
        <authorList>
            <person name="Meier V. D."/>
        </authorList>
    </citation>
    <scope>NUCLEOTIDE SEQUENCE</scope>
    <source>
        <strain evidence="1">AVDCRST_MAG01</strain>
    </source>
</reference>
<gene>
    <name evidence="1" type="ORF">AVDCRST_MAG01-01-2528</name>
</gene>
<accession>A0A6J4PTM6</accession>
<sequence length="72" mass="7852">MLAAFLVADRLSLRRLRLLSGLPHELVVRCVERLAADGLLAAERRPDGNESRGIASLTDEGRRTLERLGTAG</sequence>
<organism evidence="1">
    <name type="scientific">uncultured Rubrobacteraceae bacterium</name>
    <dbReference type="NCBI Taxonomy" id="349277"/>
    <lineage>
        <taxon>Bacteria</taxon>
        <taxon>Bacillati</taxon>
        <taxon>Actinomycetota</taxon>
        <taxon>Rubrobacteria</taxon>
        <taxon>Rubrobacterales</taxon>
        <taxon>Rubrobacteraceae</taxon>
        <taxon>environmental samples</taxon>
    </lineage>
</organism>
<evidence type="ECO:0000313" key="1">
    <source>
        <dbReference type="EMBL" id="CAA9425010.1"/>
    </source>
</evidence>
<proteinExistence type="predicted"/>
<dbReference type="SUPFAM" id="SSF46785">
    <property type="entry name" value="Winged helix' DNA-binding domain"/>
    <property type="match status" value="1"/>
</dbReference>
<dbReference type="Gene3D" id="1.10.10.10">
    <property type="entry name" value="Winged helix-like DNA-binding domain superfamily/Winged helix DNA-binding domain"/>
    <property type="match status" value="1"/>
</dbReference>
<dbReference type="EMBL" id="CADCUW010000343">
    <property type="protein sequence ID" value="CAA9425010.1"/>
    <property type="molecule type" value="Genomic_DNA"/>
</dbReference>
<protein>
    <recommendedName>
        <fullName evidence="2">HTH marR-type domain-containing protein</fullName>
    </recommendedName>
</protein>
<dbReference type="InterPro" id="IPR036388">
    <property type="entry name" value="WH-like_DNA-bd_sf"/>
</dbReference>
<evidence type="ECO:0008006" key="2">
    <source>
        <dbReference type="Google" id="ProtNLM"/>
    </source>
</evidence>